<feature type="compositionally biased region" description="Polar residues" evidence="8">
    <location>
        <begin position="751"/>
        <end position="760"/>
    </location>
</feature>
<evidence type="ECO:0000256" key="5">
    <source>
        <dbReference type="ARBA" id="ARBA00022884"/>
    </source>
</evidence>
<accession>A0ABP1GH31</accession>
<dbReference type="InterPro" id="IPR011545">
    <property type="entry name" value="DEAD/DEAH_box_helicase_dom"/>
</dbReference>
<feature type="compositionally biased region" description="Acidic residues" evidence="8">
    <location>
        <begin position="729"/>
        <end position="742"/>
    </location>
</feature>
<evidence type="ECO:0000259" key="11">
    <source>
        <dbReference type="PROSITE" id="PS51195"/>
    </source>
</evidence>
<comment type="catalytic activity">
    <reaction evidence="7">
        <text>ATP + H2O = ADP + phosphate + H(+)</text>
        <dbReference type="Rhea" id="RHEA:13065"/>
        <dbReference type="ChEBI" id="CHEBI:15377"/>
        <dbReference type="ChEBI" id="CHEBI:15378"/>
        <dbReference type="ChEBI" id="CHEBI:30616"/>
        <dbReference type="ChEBI" id="CHEBI:43474"/>
        <dbReference type="ChEBI" id="CHEBI:456216"/>
        <dbReference type="EC" id="3.6.4.13"/>
    </reaction>
</comment>
<dbReference type="SMART" id="SM00487">
    <property type="entry name" value="DEXDc"/>
    <property type="match status" value="1"/>
</dbReference>
<dbReference type="PROSITE" id="PS00039">
    <property type="entry name" value="DEAD_ATP_HELICASE"/>
    <property type="match status" value="1"/>
</dbReference>
<feature type="region of interest" description="Disordered" evidence="8">
    <location>
        <begin position="301"/>
        <end position="322"/>
    </location>
</feature>
<evidence type="ECO:0000259" key="10">
    <source>
        <dbReference type="PROSITE" id="PS51194"/>
    </source>
</evidence>
<keyword evidence="3 7" id="KW-0347">Helicase</keyword>
<dbReference type="Pfam" id="PF00271">
    <property type="entry name" value="Helicase_C"/>
    <property type="match status" value="1"/>
</dbReference>
<reference evidence="12 13" key="1">
    <citation type="submission" date="2024-06" db="EMBL/GenBank/DDBJ databases">
        <authorList>
            <person name="Kraege A."/>
            <person name="Thomma B."/>
        </authorList>
    </citation>
    <scope>NUCLEOTIDE SEQUENCE [LARGE SCALE GENOMIC DNA]</scope>
</reference>
<sequence>MEKTRKRKKADVPLALASKGWKKVDVGDELLLGSDEGGFMELEEFTPAAPTSEPAAAGAAVDVSQHTAAGKASDAKAEKQKKGSTNDGVKQTAKEAAKADKKGKRIVVKDAGAAADVGDLKAKIAALQQENAALKAEQPEAPKQEKHIPADPNSARSRKLAAKKAKAKEVRNAKKLTAKARKQRVAERAQSQNGKPVPAKKSKGSAAAAAEKPDSGQAVRQTPPQSTSAGDGMLAWQGLGLGPGVIAAIATLGFDEPTPIQRECMLPAIRDRRDIIGAAQTGSGKTLAFGLPILQLLHGEAPSEAAPDTEEEQHASAKPGHTPLRALILEPTRELAMQVCEHMQRVAKPLGIWVAPIVGGISPAKQTRLLGRQPQVIVATPGRLWELMRLGEPHLADLSHVAFLVLDEADRMVQQGHFQELSNILEALVSQRASSGPAPDDADLAEDAAESDDEDEDADAARAGNSSGTDPAGLLQTFVFSATLTLPQKLRKRLRRGGGASGSMMLEDLMEKLQFRGKPKIVDLTSQRKLADKVEEATLHCGDEERDELLYYILAAHPGRTLVFANAVSTARRIAALLHILKLPSAALHAGMQQRARLKALDRFKSNDNAVLVASDVAARGLDVTGVRCVVHYQIPASVDIYVHRSGRTARGDADGLAIALVAPKEAPRYSALQQALDRPEPPAFPLNAALLPACRQRVKLAVRLDAILREQSKAHAEKSWKQRNAEAMDMEVSSDEDDEELPTAKKSRRQQANDGSSAVQMQKELDELLAQPLQAAFSRRFFTGVPSASLAAKPAAKPSTGAQPQAAGSAAAEDAHASEVLAAGAPVDSIPDERQAAQQQQQQREREQGLKQTVALAQNLASSRQRTKGAHKGAVTPQKKSAKGVARKSKRELEADALAAALQRRQRKREGGGGLAVPALDRNRSGPDALEAVRQARLAAL</sequence>
<dbReference type="SMART" id="SM00490">
    <property type="entry name" value="HELICc"/>
    <property type="match status" value="1"/>
</dbReference>
<evidence type="ECO:0000256" key="6">
    <source>
        <dbReference type="PROSITE-ProRule" id="PRU00552"/>
    </source>
</evidence>
<feature type="domain" description="DEAD-box RNA helicase Q" evidence="11">
    <location>
        <begin position="234"/>
        <end position="262"/>
    </location>
</feature>
<dbReference type="EMBL" id="CAXHTA020000021">
    <property type="protein sequence ID" value="CAL5230051.1"/>
    <property type="molecule type" value="Genomic_DNA"/>
</dbReference>
<comment type="domain">
    <text evidence="7">The Q motif is unique to and characteristic of the DEAD box family of RNA helicases and controls ATP binding and hydrolysis.</text>
</comment>
<dbReference type="PROSITE" id="PS51192">
    <property type="entry name" value="HELICASE_ATP_BIND_1"/>
    <property type="match status" value="1"/>
</dbReference>
<evidence type="ECO:0000313" key="13">
    <source>
        <dbReference type="Proteomes" id="UP001497392"/>
    </source>
</evidence>
<keyword evidence="1 7" id="KW-0547">Nucleotide-binding</keyword>
<dbReference type="PROSITE" id="PS51195">
    <property type="entry name" value="Q_MOTIF"/>
    <property type="match status" value="1"/>
</dbReference>
<feature type="region of interest" description="Disordered" evidence="8">
    <location>
        <begin position="830"/>
        <end position="929"/>
    </location>
</feature>
<feature type="compositionally biased region" description="Basic residues" evidence="8">
    <location>
        <begin position="881"/>
        <end position="891"/>
    </location>
</feature>
<keyword evidence="13" id="KW-1185">Reference proteome</keyword>
<feature type="compositionally biased region" description="Basic and acidic residues" evidence="8">
    <location>
        <begin position="714"/>
        <end position="727"/>
    </location>
</feature>
<dbReference type="EC" id="3.6.4.13" evidence="7"/>
<comment type="function">
    <text evidence="7">RNA helicase.</text>
</comment>
<feature type="compositionally biased region" description="Low complexity" evidence="8">
    <location>
        <begin position="47"/>
        <end position="60"/>
    </location>
</feature>
<feature type="region of interest" description="Disordered" evidence="8">
    <location>
        <begin position="795"/>
        <end position="818"/>
    </location>
</feature>
<feature type="compositionally biased region" description="Basic residues" evidence="8">
    <location>
        <begin position="156"/>
        <end position="166"/>
    </location>
</feature>
<evidence type="ECO:0000256" key="2">
    <source>
        <dbReference type="ARBA" id="ARBA00022801"/>
    </source>
</evidence>
<feature type="region of interest" description="Disordered" evidence="8">
    <location>
        <begin position="432"/>
        <end position="469"/>
    </location>
</feature>
<dbReference type="CDD" id="cd18787">
    <property type="entry name" value="SF2_C_DEAD"/>
    <property type="match status" value="1"/>
</dbReference>
<feature type="domain" description="Helicase C-terminal" evidence="10">
    <location>
        <begin position="545"/>
        <end position="693"/>
    </location>
</feature>
<evidence type="ECO:0000313" key="12">
    <source>
        <dbReference type="EMBL" id="CAL5230051.1"/>
    </source>
</evidence>
<dbReference type="InterPro" id="IPR014014">
    <property type="entry name" value="RNA_helicase_DEAD_Q_motif"/>
</dbReference>
<feature type="region of interest" description="Disordered" evidence="8">
    <location>
        <begin position="714"/>
        <end position="760"/>
    </location>
</feature>
<dbReference type="CDD" id="cd17946">
    <property type="entry name" value="DEADc_DDX24"/>
    <property type="match status" value="1"/>
</dbReference>
<feature type="compositionally biased region" description="Acidic residues" evidence="8">
    <location>
        <begin position="440"/>
        <end position="458"/>
    </location>
</feature>
<feature type="compositionally biased region" description="Basic and acidic residues" evidence="8">
    <location>
        <begin position="137"/>
        <end position="149"/>
    </location>
</feature>
<evidence type="ECO:0000256" key="4">
    <source>
        <dbReference type="ARBA" id="ARBA00022840"/>
    </source>
</evidence>
<dbReference type="PANTHER" id="PTHR24031">
    <property type="entry name" value="RNA HELICASE"/>
    <property type="match status" value="1"/>
</dbReference>
<dbReference type="Proteomes" id="UP001497392">
    <property type="component" value="Unassembled WGS sequence"/>
</dbReference>
<feature type="domain" description="Helicase ATP-binding" evidence="9">
    <location>
        <begin position="266"/>
        <end position="485"/>
    </location>
</feature>
<keyword evidence="5 7" id="KW-0694">RNA-binding</keyword>
<feature type="region of interest" description="Disordered" evidence="8">
    <location>
        <begin position="133"/>
        <end position="231"/>
    </location>
</feature>
<dbReference type="InterPro" id="IPR000629">
    <property type="entry name" value="RNA-helicase_DEAD-box_CS"/>
</dbReference>
<evidence type="ECO:0000256" key="7">
    <source>
        <dbReference type="RuleBase" id="RU365068"/>
    </source>
</evidence>
<dbReference type="Gene3D" id="3.40.50.300">
    <property type="entry name" value="P-loop containing nucleotide triphosphate hydrolases"/>
    <property type="match status" value="2"/>
</dbReference>
<proteinExistence type="inferred from homology"/>
<dbReference type="InterPro" id="IPR027417">
    <property type="entry name" value="P-loop_NTPase"/>
</dbReference>
<evidence type="ECO:0000256" key="1">
    <source>
        <dbReference type="ARBA" id="ARBA00022741"/>
    </source>
</evidence>
<comment type="similarity">
    <text evidence="7">Belongs to the DEAD box helicase family.</text>
</comment>
<dbReference type="InterPro" id="IPR014001">
    <property type="entry name" value="Helicase_ATP-bd"/>
</dbReference>
<name>A0ABP1GH31_9CHLO</name>
<comment type="caution">
    <text evidence="12">The sequence shown here is derived from an EMBL/GenBank/DDBJ whole genome shotgun (WGS) entry which is preliminary data.</text>
</comment>
<feature type="short sequence motif" description="Q motif" evidence="6">
    <location>
        <begin position="234"/>
        <end position="262"/>
    </location>
</feature>
<feature type="compositionally biased region" description="Polar residues" evidence="8">
    <location>
        <begin position="856"/>
        <end position="865"/>
    </location>
</feature>
<keyword evidence="2 7" id="KW-0378">Hydrolase</keyword>
<feature type="region of interest" description="Disordered" evidence="8">
    <location>
        <begin position="44"/>
        <end position="105"/>
    </location>
</feature>
<dbReference type="InterPro" id="IPR001650">
    <property type="entry name" value="Helicase_C-like"/>
</dbReference>
<evidence type="ECO:0000256" key="8">
    <source>
        <dbReference type="SAM" id="MobiDB-lite"/>
    </source>
</evidence>
<dbReference type="Pfam" id="PF00270">
    <property type="entry name" value="DEAD"/>
    <property type="match status" value="1"/>
</dbReference>
<protein>
    <recommendedName>
        <fullName evidence="7">ATP-dependent RNA helicase</fullName>
        <ecNumber evidence="7">3.6.4.13</ecNumber>
    </recommendedName>
</protein>
<keyword evidence="4 7" id="KW-0067">ATP-binding</keyword>
<evidence type="ECO:0000259" key="9">
    <source>
        <dbReference type="PROSITE" id="PS51192"/>
    </source>
</evidence>
<dbReference type="PROSITE" id="PS51194">
    <property type="entry name" value="HELICASE_CTER"/>
    <property type="match status" value="1"/>
</dbReference>
<feature type="compositionally biased region" description="Basic residues" evidence="8">
    <location>
        <begin position="173"/>
        <end position="183"/>
    </location>
</feature>
<feature type="compositionally biased region" description="Polar residues" evidence="8">
    <location>
        <begin position="218"/>
        <end position="229"/>
    </location>
</feature>
<gene>
    <name evidence="12" type="primary">g13499</name>
    <name evidence="12" type="ORF">VP750_LOCUS11957</name>
</gene>
<organism evidence="12 13">
    <name type="scientific">Coccomyxa viridis</name>
    <dbReference type="NCBI Taxonomy" id="1274662"/>
    <lineage>
        <taxon>Eukaryota</taxon>
        <taxon>Viridiplantae</taxon>
        <taxon>Chlorophyta</taxon>
        <taxon>core chlorophytes</taxon>
        <taxon>Trebouxiophyceae</taxon>
        <taxon>Trebouxiophyceae incertae sedis</taxon>
        <taxon>Coccomyxaceae</taxon>
        <taxon>Coccomyxa</taxon>
    </lineage>
</organism>
<evidence type="ECO:0000256" key="3">
    <source>
        <dbReference type="ARBA" id="ARBA00022806"/>
    </source>
</evidence>
<dbReference type="SUPFAM" id="SSF52540">
    <property type="entry name" value="P-loop containing nucleoside triphosphate hydrolases"/>
    <property type="match status" value="1"/>
</dbReference>